<accession>A0ACC6L551</accession>
<name>A0ACC6L551_9SPHI</name>
<evidence type="ECO:0000313" key="2">
    <source>
        <dbReference type="Proteomes" id="UP001246858"/>
    </source>
</evidence>
<dbReference type="Proteomes" id="UP001246858">
    <property type="component" value="Unassembled WGS sequence"/>
</dbReference>
<evidence type="ECO:0000313" key="1">
    <source>
        <dbReference type="EMBL" id="MDR6786634.1"/>
    </source>
</evidence>
<sequence length="221" mass="25337">MRNLIILLLAIAFLFQSCTSKDKHPDILTLEKLIENGEVIFIEKKDSVSLFPFITFLSDSVYLTQTPHHNYSETKTPGSNEKTATEVSIKNSFALKNVFNGKTYHSETLDSKSSVFINEKNDLIIKDIMFLAPDYNSKIKADTTAARNIADVKMDEKLKKLNEFDESIIYKWTNTGRLGTMHEMFYYQFGGKKFKSTSECYLITENGNYFYNGKLGILQIK</sequence>
<reference evidence="1" key="1">
    <citation type="submission" date="2023-07" db="EMBL/GenBank/DDBJ databases">
        <title>Sorghum-associated microbial communities from plants grown in Nebraska, USA.</title>
        <authorList>
            <person name="Schachtman D."/>
        </authorList>
    </citation>
    <scope>NUCLEOTIDE SEQUENCE</scope>
    <source>
        <strain evidence="1">2697</strain>
    </source>
</reference>
<keyword evidence="2" id="KW-1185">Reference proteome</keyword>
<protein>
    <submittedName>
        <fullName evidence="1">Uncharacterized protein</fullName>
    </submittedName>
</protein>
<comment type="caution">
    <text evidence="1">The sequence shown here is derived from an EMBL/GenBank/DDBJ whole genome shotgun (WGS) entry which is preliminary data.</text>
</comment>
<gene>
    <name evidence="1" type="ORF">J2X78_005229</name>
</gene>
<proteinExistence type="predicted"/>
<dbReference type="EMBL" id="JAVDTF010000007">
    <property type="protein sequence ID" value="MDR6786634.1"/>
    <property type="molecule type" value="Genomic_DNA"/>
</dbReference>
<organism evidence="1 2">
    <name type="scientific">Pedobacter africanus</name>
    <dbReference type="NCBI Taxonomy" id="151894"/>
    <lineage>
        <taxon>Bacteria</taxon>
        <taxon>Pseudomonadati</taxon>
        <taxon>Bacteroidota</taxon>
        <taxon>Sphingobacteriia</taxon>
        <taxon>Sphingobacteriales</taxon>
        <taxon>Sphingobacteriaceae</taxon>
        <taxon>Pedobacter</taxon>
    </lineage>
</organism>